<dbReference type="Pfam" id="PF05299">
    <property type="entry name" value="Peptidase_M61"/>
    <property type="match status" value="1"/>
</dbReference>
<dbReference type="Pfam" id="PF17899">
    <property type="entry name" value="Peptidase_M61_N"/>
    <property type="match status" value="1"/>
</dbReference>
<dbReference type="Proteomes" id="UP000266691">
    <property type="component" value="Unassembled WGS sequence"/>
</dbReference>
<dbReference type="SUPFAM" id="SSF55486">
    <property type="entry name" value="Metalloproteases ('zincins'), catalytic domain"/>
    <property type="match status" value="1"/>
</dbReference>
<sequence length="519" mass="60094">MMRSKKLSVLVIGWFFGVSAICSAQSKMDFKLSFTQPEAHYAQVQFTCSELRSPNSSFVLPVWSPGYYKILDFPRYIVDFEVKNDKGKMLDWHKESKDTWVVNNGTSQSIVVTYRVFANKKSVAESLVDQNKAFIMPNSMFMYPKDKIDVPVTLTIEPYQDWNTISTGLVKNDAGQYYALDFDVLYDSPIYVGNQKIIEFEHDGRSYHLAMETPEGLQQDTFVGDLKKIISATTALMGHVPYQNYSFIMMGAGGGGLEHWNSQAVFTSGSFEFKSKEHYTDFLNFITHEYFHLYNVKAIRPIALGPFDYGKENYTDMLWVSEGITVYYEYLIMLRAGLLQPKEALDYLSGSIRRYENIEGKNHMSLSRSSFDIWLNFLNRDENTDQTTISYYNKGPIIGLLLDLEIRKNSKNQKSLDDVMRFLYNEYFLKQNRGFKKEEFWAICEQFAGKSLLELQNYVDTVNEIDYQKYLDHAGLQMDLSPLEEGTSFIKRSYQLSEKEKATKEQLVIKKSLFYPSSK</sequence>
<comment type="caution">
    <text evidence="3">The sequence shown here is derived from an EMBL/GenBank/DDBJ whole genome shotgun (WGS) entry which is preliminary data.</text>
</comment>
<proteinExistence type="predicted"/>
<reference evidence="3 5" key="1">
    <citation type="submission" date="2018-08" db="EMBL/GenBank/DDBJ databases">
        <title>Proposal of Muricauda 72 sp.nov. and Muricauda NH166 sp.nov., isolated from seawater.</title>
        <authorList>
            <person name="Cheng H."/>
            <person name="Wu Y.-H."/>
            <person name="Guo L.-L."/>
            <person name="Xu X.-W."/>
        </authorList>
    </citation>
    <scope>NUCLEOTIDE SEQUENCE [LARGE SCALE GENOMIC DNA]</scope>
    <source>
        <strain evidence="3 5">72</strain>
    </source>
</reference>
<dbReference type="PIRSF" id="PIRSF016493">
    <property type="entry name" value="Glycyl_aminpptds"/>
    <property type="match status" value="1"/>
</dbReference>
<dbReference type="EMBL" id="QXFI01000009">
    <property type="protein sequence ID" value="RIV46876.1"/>
    <property type="molecule type" value="Genomic_DNA"/>
</dbReference>
<dbReference type="Gene3D" id="1.10.390.10">
    <property type="entry name" value="Neutral Protease Domain 2"/>
    <property type="match status" value="1"/>
</dbReference>
<evidence type="ECO:0000313" key="3">
    <source>
        <dbReference type="EMBL" id="RIV46876.1"/>
    </source>
</evidence>
<name>A0A3A1NMD2_9FLAO</name>
<dbReference type="InterPro" id="IPR024191">
    <property type="entry name" value="Peptidase_M61"/>
</dbReference>
<dbReference type="EMBL" id="VNWK01000009">
    <property type="protein sequence ID" value="TXJ99763.1"/>
    <property type="molecule type" value="Genomic_DNA"/>
</dbReference>
<evidence type="ECO:0000259" key="1">
    <source>
        <dbReference type="Pfam" id="PF05299"/>
    </source>
</evidence>
<dbReference type="InterPro" id="IPR027268">
    <property type="entry name" value="Peptidase_M4/M1_CTD_sf"/>
</dbReference>
<organism evidence="3 5">
    <name type="scientific">Flagellimonas pelagia</name>
    <dbReference type="NCBI Taxonomy" id="2306998"/>
    <lineage>
        <taxon>Bacteria</taxon>
        <taxon>Pseudomonadati</taxon>
        <taxon>Bacteroidota</taxon>
        <taxon>Flavobacteriia</taxon>
        <taxon>Flavobacteriales</taxon>
        <taxon>Flavobacteriaceae</taxon>
        <taxon>Flagellimonas</taxon>
    </lineage>
</organism>
<feature type="domain" description="Peptidase M61 N-terminal" evidence="2">
    <location>
        <begin position="30"/>
        <end position="194"/>
    </location>
</feature>
<keyword evidence="6" id="KW-1185">Reference proteome</keyword>
<protein>
    <submittedName>
        <fullName evidence="4">M61 family metallopeptidase</fullName>
    </submittedName>
    <submittedName>
        <fullName evidence="3">M61 family peptidase</fullName>
    </submittedName>
</protein>
<reference evidence="4 6" key="2">
    <citation type="submission" date="2019-07" db="EMBL/GenBank/DDBJ databases">
        <title>Draft genome of two Muricauda strains isolated from deep sea.</title>
        <authorList>
            <person name="Sun C."/>
        </authorList>
    </citation>
    <scope>NUCLEOTIDE SEQUENCE [LARGE SCALE GENOMIC DNA]</scope>
    <source>
        <strain evidence="4 6">72</strain>
    </source>
</reference>
<evidence type="ECO:0000313" key="4">
    <source>
        <dbReference type="EMBL" id="TXJ99763.1"/>
    </source>
</evidence>
<dbReference type="AlphaFoldDB" id="A0A3A1NMD2"/>
<dbReference type="InterPro" id="IPR007963">
    <property type="entry name" value="Peptidase_M61_catalytic"/>
</dbReference>
<feature type="domain" description="Peptidase M61 catalytic" evidence="1">
    <location>
        <begin position="282"/>
        <end position="398"/>
    </location>
</feature>
<gene>
    <name evidence="3" type="ORF">D2V05_02640</name>
    <name evidence="4" type="ORF">FQ017_02630</name>
</gene>
<dbReference type="InterPro" id="IPR040756">
    <property type="entry name" value="Peptidase_M61_N"/>
</dbReference>
<dbReference type="OrthoDB" id="9778516at2"/>
<dbReference type="Gene3D" id="2.60.40.3650">
    <property type="match status" value="1"/>
</dbReference>
<evidence type="ECO:0000313" key="5">
    <source>
        <dbReference type="Proteomes" id="UP000266691"/>
    </source>
</evidence>
<evidence type="ECO:0000313" key="6">
    <source>
        <dbReference type="Proteomes" id="UP000321621"/>
    </source>
</evidence>
<accession>A0A3A1NMD2</accession>
<dbReference type="Proteomes" id="UP000321621">
    <property type="component" value="Unassembled WGS sequence"/>
</dbReference>
<evidence type="ECO:0000259" key="2">
    <source>
        <dbReference type="Pfam" id="PF17899"/>
    </source>
</evidence>
<dbReference type="RefSeq" id="WP_119646015.1">
    <property type="nucleotide sequence ID" value="NZ_QXFI01000009.1"/>
</dbReference>